<keyword evidence="2" id="KW-1185">Reference proteome</keyword>
<dbReference type="InterPro" id="IPR005502">
    <property type="entry name" value="Ribosyl_crysJ1"/>
</dbReference>
<name>A0ABW1UP49_9LACO</name>
<dbReference type="Gene3D" id="1.10.4080.10">
    <property type="entry name" value="ADP-ribosylation/Crystallin J1"/>
    <property type="match status" value="1"/>
</dbReference>
<dbReference type="InterPro" id="IPR050792">
    <property type="entry name" value="ADP-ribosylglycohydrolase"/>
</dbReference>
<dbReference type="RefSeq" id="WP_225422154.1">
    <property type="nucleotide sequence ID" value="NZ_JBHSSM010000017.1"/>
</dbReference>
<dbReference type="SUPFAM" id="SSF101478">
    <property type="entry name" value="ADP-ribosylglycohydrolase"/>
    <property type="match status" value="1"/>
</dbReference>
<organism evidence="1 2">
    <name type="scientific">Lapidilactobacillus achengensis</name>
    <dbReference type="NCBI Taxonomy" id="2486000"/>
    <lineage>
        <taxon>Bacteria</taxon>
        <taxon>Bacillati</taxon>
        <taxon>Bacillota</taxon>
        <taxon>Bacilli</taxon>
        <taxon>Lactobacillales</taxon>
        <taxon>Lactobacillaceae</taxon>
        <taxon>Lapidilactobacillus</taxon>
    </lineage>
</organism>
<dbReference type="Pfam" id="PF03747">
    <property type="entry name" value="ADP_ribosyl_GH"/>
    <property type="match status" value="1"/>
</dbReference>
<proteinExistence type="predicted"/>
<dbReference type="PANTHER" id="PTHR16222">
    <property type="entry name" value="ADP-RIBOSYLGLYCOHYDROLASE"/>
    <property type="match status" value="1"/>
</dbReference>
<dbReference type="EMBL" id="JBHSSM010000017">
    <property type="protein sequence ID" value="MFC6315438.1"/>
    <property type="molecule type" value="Genomic_DNA"/>
</dbReference>
<evidence type="ECO:0000313" key="1">
    <source>
        <dbReference type="EMBL" id="MFC6315438.1"/>
    </source>
</evidence>
<accession>A0ABW1UP49</accession>
<dbReference type="Proteomes" id="UP001596310">
    <property type="component" value="Unassembled WGS sequence"/>
</dbReference>
<evidence type="ECO:0000313" key="2">
    <source>
        <dbReference type="Proteomes" id="UP001596310"/>
    </source>
</evidence>
<dbReference type="PANTHER" id="PTHR16222:SF12">
    <property type="entry name" value="ADP-RIBOSYLGLYCOHYDROLASE-RELATED"/>
    <property type="match status" value="1"/>
</dbReference>
<protein>
    <submittedName>
        <fullName evidence="1">ADP-ribosylglycohydrolase family protein</fullName>
    </submittedName>
</protein>
<comment type="caution">
    <text evidence="1">The sequence shown here is derived from an EMBL/GenBank/DDBJ whole genome shotgun (WGS) entry which is preliminary data.</text>
</comment>
<reference evidence="2" key="1">
    <citation type="journal article" date="2019" name="Int. J. Syst. Evol. Microbiol.">
        <title>The Global Catalogue of Microorganisms (GCM) 10K type strain sequencing project: providing services to taxonomists for standard genome sequencing and annotation.</title>
        <authorList>
            <consortium name="The Broad Institute Genomics Platform"/>
            <consortium name="The Broad Institute Genome Sequencing Center for Infectious Disease"/>
            <person name="Wu L."/>
            <person name="Ma J."/>
        </authorList>
    </citation>
    <scope>NUCLEOTIDE SEQUENCE [LARGE SCALE GENOMIC DNA]</scope>
    <source>
        <strain evidence="2">CCM 8897</strain>
    </source>
</reference>
<sequence>MEFKKKVLGVLFGTAYGDALGAVVEKLSAEEIREQYGKVTDLRTKWYKSDYSPEARLNRMRGYGVITDDTLMTMALAETYLVKQRHIDCWDMRDEFVRQIVYTKRYIPEFKRQAYIQDRLFYPEKYIFQRHILANCEPREGGIGNMVNCGAAMYIAPIGIVNAGNPQNAYNEAILFACGHQVSYGLEAAGVLAACVAEAMLDDATIDSVIQTALRFAKDGTKAAISAVIETVKSLEQDQIPVTDELAVVKLHEALKLFSPMGDDVANREDKLNKVTTYYSPSRVYSIEELPIALGFLKLGKGDFNKSIIAGINSGRDTDSIGVMIAVICGALYGDSIISNQDKLLLEEVNKQNFEDVAESFSEVASKIISDDVKTALQQQQLLGLEIGR</sequence>
<gene>
    <name evidence="1" type="ORF">ACFQHW_07675</name>
</gene>
<dbReference type="InterPro" id="IPR036705">
    <property type="entry name" value="Ribosyl_crysJ1_sf"/>
</dbReference>